<evidence type="ECO:0000256" key="1">
    <source>
        <dbReference type="ARBA" id="ARBA00006426"/>
    </source>
</evidence>
<comment type="similarity">
    <text evidence="1">Belongs to the serpin family. Ov-serpin subfamily.</text>
</comment>
<dbReference type="OMA" id="HEMSLYQ"/>
<dbReference type="PANTHER" id="PTHR11461:SF186">
    <property type="entry name" value="SERPIN B4"/>
    <property type="match status" value="1"/>
</dbReference>
<evidence type="ECO:0000313" key="3">
    <source>
        <dbReference type="Ensembl" id="ENSVKKP00000013255.1"/>
    </source>
</evidence>
<keyword evidence="4" id="KW-1185">Reference proteome</keyword>
<dbReference type="Gene3D" id="3.30.497.10">
    <property type="entry name" value="Antithrombin, subunit I, domain 2"/>
    <property type="match status" value="1"/>
</dbReference>
<reference evidence="3" key="1">
    <citation type="submission" date="2025-08" db="UniProtKB">
        <authorList>
            <consortium name="Ensembl"/>
        </authorList>
    </citation>
    <scope>IDENTIFICATION</scope>
</reference>
<dbReference type="Pfam" id="PF00079">
    <property type="entry name" value="Serpin"/>
    <property type="match status" value="1"/>
</dbReference>
<protein>
    <recommendedName>
        <fullName evidence="2">Serpin domain-containing protein</fullName>
    </recommendedName>
</protein>
<dbReference type="AlphaFoldDB" id="A0A8D2JBY0"/>
<feature type="domain" description="Serpin" evidence="2">
    <location>
        <begin position="1"/>
        <end position="214"/>
    </location>
</feature>
<evidence type="ECO:0000313" key="4">
    <source>
        <dbReference type="Proteomes" id="UP000694545"/>
    </source>
</evidence>
<reference evidence="3" key="2">
    <citation type="submission" date="2025-09" db="UniProtKB">
        <authorList>
            <consortium name="Ensembl"/>
        </authorList>
    </citation>
    <scope>IDENTIFICATION</scope>
</reference>
<dbReference type="Ensembl" id="ENSVKKT00000013573.1">
    <property type="protein sequence ID" value="ENSVKKP00000013255.1"/>
    <property type="gene ID" value="ENSVKKG00000009162.1"/>
</dbReference>
<sequence length="215" mass="24232">MHRKGVQHSTQHFPLTSPGGAPAFRAFLTRNCPTVQLMHRKGVYNTATIDICGEEVQVLEIPYKDKELSFFVLLPTDCSAEALQQLEDGLSHEDLLDLSCELKSAEVDVSLPKFCLERSLHLLEYLNLHNLMDPEKADFSGATSTEDVGVTALIHSAHVAIDEDGGEEPEARRCPRDRRPRRECVLFQANHPFLFYIQHNCSQSIIAFGRFSRPE</sequence>
<dbReference type="GO" id="GO:0004867">
    <property type="term" value="F:serine-type endopeptidase inhibitor activity"/>
    <property type="evidence" value="ECO:0007669"/>
    <property type="project" value="InterPro"/>
</dbReference>
<proteinExistence type="inferred from homology"/>
<dbReference type="SMART" id="SM00093">
    <property type="entry name" value="SERPIN"/>
    <property type="match status" value="1"/>
</dbReference>
<dbReference type="Gene3D" id="2.30.39.10">
    <property type="entry name" value="Alpha-1-antitrypsin, domain 1"/>
    <property type="match status" value="1"/>
</dbReference>
<dbReference type="InterPro" id="IPR023796">
    <property type="entry name" value="Serpin_dom"/>
</dbReference>
<organism evidence="3 4">
    <name type="scientific">Varanus komodoensis</name>
    <name type="common">Komodo dragon</name>
    <dbReference type="NCBI Taxonomy" id="61221"/>
    <lineage>
        <taxon>Eukaryota</taxon>
        <taxon>Metazoa</taxon>
        <taxon>Chordata</taxon>
        <taxon>Craniata</taxon>
        <taxon>Vertebrata</taxon>
        <taxon>Euteleostomi</taxon>
        <taxon>Lepidosauria</taxon>
        <taxon>Squamata</taxon>
        <taxon>Bifurcata</taxon>
        <taxon>Unidentata</taxon>
        <taxon>Episquamata</taxon>
        <taxon>Toxicofera</taxon>
        <taxon>Anguimorpha</taxon>
        <taxon>Paleoanguimorpha</taxon>
        <taxon>Varanoidea</taxon>
        <taxon>Varanidae</taxon>
        <taxon>Varanus</taxon>
    </lineage>
</organism>
<evidence type="ECO:0000259" key="2">
    <source>
        <dbReference type="SMART" id="SM00093"/>
    </source>
</evidence>
<dbReference type="InterPro" id="IPR036186">
    <property type="entry name" value="Serpin_sf"/>
</dbReference>
<dbReference type="InterPro" id="IPR042178">
    <property type="entry name" value="Serpin_sf_1"/>
</dbReference>
<dbReference type="InterPro" id="IPR000215">
    <property type="entry name" value="Serpin_fam"/>
</dbReference>
<dbReference type="PANTHER" id="PTHR11461">
    <property type="entry name" value="SERINE PROTEASE INHIBITOR, SERPIN"/>
    <property type="match status" value="1"/>
</dbReference>
<dbReference type="Proteomes" id="UP000694545">
    <property type="component" value="Unplaced"/>
</dbReference>
<accession>A0A8D2JBY0</accession>
<name>A0A8D2JBY0_VARKO</name>
<dbReference type="InterPro" id="IPR023795">
    <property type="entry name" value="Serpin_CS"/>
</dbReference>
<dbReference type="SUPFAM" id="SSF56574">
    <property type="entry name" value="Serpins"/>
    <property type="match status" value="1"/>
</dbReference>
<dbReference type="GO" id="GO:0005615">
    <property type="term" value="C:extracellular space"/>
    <property type="evidence" value="ECO:0007669"/>
    <property type="project" value="InterPro"/>
</dbReference>
<dbReference type="InterPro" id="IPR042185">
    <property type="entry name" value="Serpin_sf_2"/>
</dbReference>
<dbReference type="PROSITE" id="PS00284">
    <property type="entry name" value="SERPIN"/>
    <property type="match status" value="1"/>
</dbReference>